<comment type="function">
    <text evidence="15">Involved in pre-mRNA splicing and cell cycle control.</text>
</comment>
<evidence type="ECO:0000256" key="16">
    <source>
        <dbReference type="ARBA" id="ARBA00068521"/>
    </source>
</evidence>
<evidence type="ECO:0000259" key="19">
    <source>
        <dbReference type="Pfam" id="PF03178"/>
    </source>
</evidence>
<feature type="domain" description="RSE1/DDB1/CPSF1 C-terminal" evidence="19">
    <location>
        <begin position="122"/>
        <end position="415"/>
    </location>
</feature>
<dbReference type="InterPro" id="IPR004871">
    <property type="entry name" value="RSE1/DDB1/CPSF1_C"/>
</dbReference>
<evidence type="ECO:0000256" key="17">
    <source>
        <dbReference type="SAM" id="MobiDB-lite"/>
    </source>
</evidence>
<dbReference type="FunFam" id="2.130.10.10:FF:000628">
    <property type="entry name" value="Pre-mRNA-splicing factor RSE1"/>
    <property type="match status" value="1"/>
</dbReference>
<feature type="transmembrane region" description="Helical" evidence="18">
    <location>
        <begin position="560"/>
        <end position="585"/>
    </location>
</feature>
<dbReference type="GO" id="GO:0005681">
    <property type="term" value="C:spliceosomal complex"/>
    <property type="evidence" value="ECO:0007669"/>
    <property type="project" value="UniProtKB-KW"/>
</dbReference>
<feature type="compositionally biased region" description="Basic and acidic residues" evidence="17">
    <location>
        <begin position="1120"/>
        <end position="1131"/>
    </location>
</feature>
<dbReference type="PANTHER" id="PTHR23112">
    <property type="entry name" value="G PROTEIN-COUPLED RECEPTOR 157-RELATED"/>
    <property type="match status" value="1"/>
</dbReference>
<dbReference type="Pfam" id="PF03178">
    <property type="entry name" value="CPSF_A"/>
    <property type="match status" value="1"/>
</dbReference>
<feature type="region of interest" description="Disordered" evidence="17">
    <location>
        <begin position="1079"/>
        <end position="1131"/>
    </location>
</feature>
<feature type="compositionally biased region" description="Polar residues" evidence="17">
    <location>
        <begin position="1105"/>
        <end position="1119"/>
    </location>
</feature>
<feature type="transmembrane region" description="Helical" evidence="18">
    <location>
        <begin position="883"/>
        <end position="909"/>
    </location>
</feature>
<feature type="transmembrane region" description="Helical" evidence="18">
    <location>
        <begin position="1044"/>
        <end position="1063"/>
    </location>
</feature>
<evidence type="ECO:0000256" key="9">
    <source>
        <dbReference type="ARBA" id="ARBA00022989"/>
    </source>
</evidence>
<feature type="transmembrane region" description="Helical" evidence="18">
    <location>
        <begin position="592"/>
        <end position="611"/>
    </location>
</feature>
<keyword evidence="10 18" id="KW-0472">Membrane</keyword>
<evidence type="ECO:0000256" key="1">
    <source>
        <dbReference type="ARBA" id="ARBA00004123"/>
    </source>
</evidence>
<dbReference type="EMBL" id="JANIEX010000292">
    <property type="protein sequence ID" value="KAJ3569371.1"/>
    <property type="molecule type" value="Genomic_DNA"/>
</dbReference>
<proteinExistence type="inferred from homology"/>
<gene>
    <name evidence="20" type="ORF">NP233_g5100</name>
</gene>
<comment type="caution">
    <text evidence="20">The sequence shown here is derived from an EMBL/GenBank/DDBJ whole genome shotgun (WGS) entry which is preliminary data.</text>
</comment>
<dbReference type="GO" id="GO:0004930">
    <property type="term" value="F:G protein-coupled receptor activity"/>
    <property type="evidence" value="ECO:0007669"/>
    <property type="project" value="TreeGrafter"/>
</dbReference>
<feature type="transmembrane region" description="Helical" evidence="18">
    <location>
        <begin position="967"/>
        <end position="991"/>
    </location>
</feature>
<keyword evidence="21" id="KW-1185">Reference proteome</keyword>
<keyword evidence="7 18" id="KW-0812">Transmembrane</keyword>
<feature type="transmembrane region" description="Helical" evidence="18">
    <location>
        <begin position="792"/>
        <end position="815"/>
    </location>
</feature>
<comment type="similarity">
    <text evidence="3">Belongs to the DDB1 family.</text>
</comment>
<dbReference type="GO" id="GO:0007189">
    <property type="term" value="P:adenylate cyclase-activating G protein-coupled receptor signaling pathway"/>
    <property type="evidence" value="ECO:0007669"/>
    <property type="project" value="TreeGrafter"/>
</dbReference>
<reference evidence="20" key="1">
    <citation type="submission" date="2022-07" db="EMBL/GenBank/DDBJ databases">
        <title>Genome Sequence of Leucocoprinus birnbaumii.</title>
        <authorList>
            <person name="Buettner E."/>
        </authorList>
    </citation>
    <scope>NUCLEOTIDE SEQUENCE</scope>
    <source>
        <strain evidence="20">VT141</strain>
    </source>
</reference>
<evidence type="ECO:0000256" key="4">
    <source>
        <dbReference type="ARBA" id="ARBA00011524"/>
    </source>
</evidence>
<comment type="subunit">
    <text evidence="4">Associated with the spliceosome.</text>
</comment>
<comment type="similarity">
    <text evidence="13">Belongs to the RSE1 family.</text>
</comment>
<feature type="transmembrane region" description="Helical" evidence="18">
    <location>
        <begin position="642"/>
        <end position="664"/>
    </location>
</feature>
<evidence type="ECO:0000256" key="8">
    <source>
        <dbReference type="ARBA" id="ARBA00022728"/>
    </source>
</evidence>
<evidence type="ECO:0000313" key="21">
    <source>
        <dbReference type="Proteomes" id="UP001213000"/>
    </source>
</evidence>
<dbReference type="SUPFAM" id="SSF50998">
    <property type="entry name" value="Quinoprotein alcohol dehydrogenase-like"/>
    <property type="match status" value="1"/>
</dbReference>
<name>A0AAD5VTG9_9AGAR</name>
<dbReference type="InterPro" id="IPR015943">
    <property type="entry name" value="WD40/YVTN_repeat-like_dom_sf"/>
</dbReference>
<comment type="subcellular location">
    <subcellularLocation>
        <location evidence="2">Membrane</location>
        <topology evidence="2">Multi-pass membrane protein</topology>
    </subcellularLocation>
    <subcellularLocation>
        <location evidence="1">Nucleus</location>
    </subcellularLocation>
</comment>
<dbReference type="AlphaFoldDB" id="A0AAD5VTG9"/>
<accession>A0AAD5VTG9</accession>
<dbReference type="GO" id="GO:0005886">
    <property type="term" value="C:plasma membrane"/>
    <property type="evidence" value="ECO:0007669"/>
    <property type="project" value="TreeGrafter"/>
</dbReference>
<dbReference type="Proteomes" id="UP001213000">
    <property type="component" value="Unassembled WGS sequence"/>
</dbReference>
<dbReference type="InterPro" id="IPR011047">
    <property type="entry name" value="Quinoprotein_ADH-like_sf"/>
</dbReference>
<evidence type="ECO:0000256" key="15">
    <source>
        <dbReference type="ARBA" id="ARBA00055157"/>
    </source>
</evidence>
<feature type="transmembrane region" description="Helical" evidence="18">
    <location>
        <begin position="916"/>
        <end position="935"/>
    </location>
</feature>
<evidence type="ECO:0000256" key="11">
    <source>
        <dbReference type="ARBA" id="ARBA00023187"/>
    </source>
</evidence>
<feature type="transmembrane region" description="Helical" evidence="18">
    <location>
        <begin position="844"/>
        <end position="863"/>
    </location>
</feature>
<keyword evidence="11" id="KW-0508">mRNA splicing</keyword>
<feature type="transmembrane region" description="Helical" evidence="18">
    <location>
        <begin position="1012"/>
        <end position="1032"/>
    </location>
</feature>
<dbReference type="GO" id="GO:0006397">
    <property type="term" value="P:mRNA processing"/>
    <property type="evidence" value="ECO:0007669"/>
    <property type="project" value="UniProtKB-KW"/>
</dbReference>
<feature type="transmembrane region" description="Helical" evidence="18">
    <location>
        <begin position="462"/>
        <end position="487"/>
    </location>
</feature>
<evidence type="ECO:0000256" key="10">
    <source>
        <dbReference type="ARBA" id="ARBA00023136"/>
    </source>
</evidence>
<evidence type="ECO:0000256" key="13">
    <source>
        <dbReference type="ARBA" id="ARBA00038266"/>
    </source>
</evidence>
<dbReference type="SUPFAM" id="SSF81321">
    <property type="entry name" value="Family A G protein-coupled receptor-like"/>
    <property type="match status" value="2"/>
</dbReference>
<evidence type="ECO:0000256" key="6">
    <source>
        <dbReference type="ARBA" id="ARBA00022664"/>
    </source>
</evidence>
<keyword evidence="9 18" id="KW-1133">Transmembrane helix</keyword>
<dbReference type="GO" id="GO:0003676">
    <property type="term" value="F:nucleic acid binding"/>
    <property type="evidence" value="ECO:0007669"/>
    <property type="project" value="InterPro"/>
</dbReference>
<sequence>MHFTPLIYENLDYAWSFSAELSPEGLIGISGSVLRIFQVPRLGVKLKQDSIPLSYTPRKFITHPMNNYFYLIEGDHRVMGQDAVDKKLNELRQQGKQINEEVLNLPPETFGRPKAPPGTWSSNIRILDPVDGKTISLYSLDNNESAFSIALVPFAAKNNELHLVVGTAADTRIAPRTCSSGFLRVYRFTGEDGKALELIHKTEIDDVPLALMAFQGRLVAGVGKALRIYDIGKKKMLRKVENKQFASAIVTLTTQGSRILVGDMQESVYYAVYKAPENRLLIFADDSQPRWITAHTMVDYNTVVAGDRFGNIFVNRLDAKISDQVDDDPTGAGILHEKGILMGAPHKTQMLCHFHIGDLVTSIHKVSLVAGGREVLLYTGLHGTIGILVPFVTKEDVDFISTLEQHMRTEQISLISASDYHRSIAIELGAELDHSKYSFDFISVLGRRCLSMYAASTFGERLGVFITGVAATLSALATLGLLIYASLRRWRKRRSSGHRNLFAKQHSEATALNLFLSLVIADLVQAIGGLLNWKWSLLGNVHDGSVACTFQGVIKNIGNIAIAFSTLMSMPVKGIAIHTFVVLILGWKVTRLALRWAVVAIWVFTAVIVLACSRVRSNYYGQAGYWCWITGYYRVERIVGEYLWMWIAFVGMIALYGSIFIDMSGILNSRGGEQDGEQNESRQIAYLMLFYPAAYLLCLVPVSICRWLEFSKKDIPPAAILFSDTIFSLSGLFNTALFYFTRPGLITGSTESIVMQSEPVHEGAGTNDESSLDPHTEHLREGVSQFFFGERLGIFIAGLAATLSVIATSSLLVYVSLRRWRRRKFPNTLELFPRRHSEATAFKLFISLVIADLIQALGGMPYWKWSLAGDVADRTGTCTFQGVFLNIGNIAIAFSILSIAFHTFAVLVLEWRIGHLVLRCTVAAIWIITAVIVLACSRVRSDYYGQSGYWCWITRSYETERIVGEYLWMWIAFFVMIALYGSVSVSMSGIWKSKSSREGLDSESKQIAYLMLVYPAVYLICLGPVSICRWLAFSGKTISPAATLTSDTIFSLSGLFNVILFYYTRPGLITGSAESVATRSEPSEVDLAPGPNSEQSTHVHGGNEPSATEMISYSISRPNARNEGRLPDVHG</sequence>
<dbReference type="PANTHER" id="PTHR23112:SF37">
    <property type="entry name" value="G PROTEIN-COUPLED RECEPTOR GPR1"/>
    <property type="match status" value="1"/>
</dbReference>
<evidence type="ECO:0000256" key="7">
    <source>
        <dbReference type="ARBA" id="ARBA00022692"/>
    </source>
</evidence>
<evidence type="ECO:0000256" key="12">
    <source>
        <dbReference type="ARBA" id="ARBA00023242"/>
    </source>
</evidence>
<dbReference type="Gene3D" id="1.20.1070.10">
    <property type="entry name" value="Rhodopsin 7-helix transmembrane proteins"/>
    <property type="match status" value="2"/>
</dbReference>
<keyword evidence="8" id="KW-0747">Spliceosome</keyword>
<dbReference type="Gene3D" id="2.130.10.10">
    <property type="entry name" value="YVTN repeat-like/Quinoprotein amine dehydrogenase"/>
    <property type="match status" value="1"/>
</dbReference>
<evidence type="ECO:0000256" key="2">
    <source>
        <dbReference type="ARBA" id="ARBA00004141"/>
    </source>
</evidence>
<evidence type="ECO:0000313" key="20">
    <source>
        <dbReference type="EMBL" id="KAJ3569371.1"/>
    </source>
</evidence>
<dbReference type="GO" id="GO:0008380">
    <property type="term" value="P:RNA splicing"/>
    <property type="evidence" value="ECO:0007669"/>
    <property type="project" value="UniProtKB-KW"/>
</dbReference>
<keyword evidence="12" id="KW-0539">Nucleus</keyword>
<evidence type="ECO:0000256" key="14">
    <source>
        <dbReference type="ARBA" id="ARBA00040134"/>
    </source>
</evidence>
<evidence type="ECO:0000256" key="5">
    <source>
        <dbReference type="ARBA" id="ARBA00014577"/>
    </source>
</evidence>
<keyword evidence="6" id="KW-0507">mRNA processing</keyword>
<feature type="transmembrane region" description="Helical" evidence="18">
    <location>
        <begin position="684"/>
        <end position="708"/>
    </location>
</feature>
<evidence type="ECO:0000256" key="3">
    <source>
        <dbReference type="ARBA" id="ARBA00007453"/>
    </source>
</evidence>
<organism evidence="20 21">
    <name type="scientific">Leucocoprinus birnbaumii</name>
    <dbReference type="NCBI Taxonomy" id="56174"/>
    <lineage>
        <taxon>Eukaryota</taxon>
        <taxon>Fungi</taxon>
        <taxon>Dikarya</taxon>
        <taxon>Basidiomycota</taxon>
        <taxon>Agaricomycotina</taxon>
        <taxon>Agaricomycetes</taxon>
        <taxon>Agaricomycetidae</taxon>
        <taxon>Agaricales</taxon>
        <taxon>Agaricineae</taxon>
        <taxon>Agaricaceae</taxon>
        <taxon>Leucocoprinus</taxon>
    </lineage>
</organism>
<protein>
    <recommendedName>
        <fullName evidence="5">DNA damage-binding protein 1</fullName>
    </recommendedName>
    <alternativeName>
        <fullName evidence="14 16">Pre-mRNA-splicing factor RSE1</fullName>
    </alternativeName>
</protein>
<feature type="transmembrane region" description="Helical" evidence="18">
    <location>
        <begin position="720"/>
        <end position="740"/>
    </location>
</feature>
<evidence type="ECO:0000256" key="18">
    <source>
        <dbReference type="SAM" id="Phobius"/>
    </source>
</evidence>